<dbReference type="Pfam" id="PF07715">
    <property type="entry name" value="Plug"/>
    <property type="match status" value="1"/>
</dbReference>
<comment type="caution">
    <text evidence="16">The sequence shown here is derived from an EMBL/GenBank/DDBJ whole genome shotgun (WGS) entry which is preliminary data.</text>
</comment>
<evidence type="ECO:0000313" key="17">
    <source>
        <dbReference type="Proteomes" id="UP000763641"/>
    </source>
</evidence>
<dbReference type="CDD" id="cd01347">
    <property type="entry name" value="ligand_gated_channel"/>
    <property type="match status" value="1"/>
</dbReference>
<dbReference type="Proteomes" id="UP000763641">
    <property type="component" value="Unassembled WGS sequence"/>
</dbReference>
<evidence type="ECO:0000256" key="10">
    <source>
        <dbReference type="PROSITE-ProRule" id="PRU01360"/>
    </source>
</evidence>
<evidence type="ECO:0000256" key="8">
    <source>
        <dbReference type="ARBA" id="ARBA00023170"/>
    </source>
</evidence>
<keyword evidence="6 11" id="KW-0798">TonB box</keyword>
<dbReference type="InterPro" id="IPR036942">
    <property type="entry name" value="Beta-barrel_TonB_sf"/>
</dbReference>
<keyword evidence="2 10" id="KW-0813">Transport</keyword>
<dbReference type="Gene3D" id="2.170.130.10">
    <property type="entry name" value="TonB-dependent receptor, plug domain"/>
    <property type="match status" value="1"/>
</dbReference>
<dbReference type="InterPro" id="IPR037066">
    <property type="entry name" value="Plug_dom_sf"/>
</dbReference>
<dbReference type="InterPro" id="IPR039426">
    <property type="entry name" value="TonB-dep_rcpt-like"/>
</dbReference>
<keyword evidence="17" id="KW-1185">Reference proteome</keyword>
<evidence type="ECO:0000256" key="9">
    <source>
        <dbReference type="ARBA" id="ARBA00023237"/>
    </source>
</evidence>
<keyword evidence="3 10" id="KW-1134">Transmembrane beta strand</keyword>
<keyword evidence="8 16" id="KW-0675">Receptor</keyword>
<evidence type="ECO:0000256" key="3">
    <source>
        <dbReference type="ARBA" id="ARBA00022452"/>
    </source>
</evidence>
<dbReference type="InterPro" id="IPR000531">
    <property type="entry name" value="Beta-barrel_TonB"/>
</dbReference>
<dbReference type="Gene3D" id="2.40.170.20">
    <property type="entry name" value="TonB-dependent receptor, beta-barrel domain"/>
    <property type="match status" value="1"/>
</dbReference>
<organism evidence="16 17">
    <name type="scientific">Sphingomonas longa</name>
    <dbReference type="NCBI Taxonomy" id="2778730"/>
    <lineage>
        <taxon>Bacteria</taxon>
        <taxon>Pseudomonadati</taxon>
        <taxon>Pseudomonadota</taxon>
        <taxon>Alphaproteobacteria</taxon>
        <taxon>Sphingomonadales</taxon>
        <taxon>Sphingomonadaceae</taxon>
        <taxon>Sphingomonas</taxon>
    </lineage>
</organism>
<feature type="domain" description="TonB-dependent receptor-like beta-barrel" evidence="14">
    <location>
        <begin position="183"/>
        <end position="621"/>
    </location>
</feature>
<evidence type="ECO:0000259" key="15">
    <source>
        <dbReference type="Pfam" id="PF07715"/>
    </source>
</evidence>
<evidence type="ECO:0000256" key="6">
    <source>
        <dbReference type="ARBA" id="ARBA00023077"/>
    </source>
</evidence>
<gene>
    <name evidence="16" type="ORF">ILT43_09145</name>
</gene>
<dbReference type="PANTHER" id="PTHR30069:SF29">
    <property type="entry name" value="HEMOGLOBIN AND HEMOGLOBIN-HAPTOGLOBIN-BINDING PROTEIN 1-RELATED"/>
    <property type="match status" value="1"/>
</dbReference>
<evidence type="ECO:0000256" key="1">
    <source>
        <dbReference type="ARBA" id="ARBA00004571"/>
    </source>
</evidence>
<proteinExistence type="inferred from homology"/>
<evidence type="ECO:0000256" key="5">
    <source>
        <dbReference type="ARBA" id="ARBA00022729"/>
    </source>
</evidence>
<evidence type="ECO:0000256" key="11">
    <source>
        <dbReference type="PROSITE-ProRule" id="PRU10143"/>
    </source>
</evidence>
<dbReference type="InterPro" id="IPR010916">
    <property type="entry name" value="TonB_box_CS"/>
</dbReference>
<name>A0ABS2D6L6_9SPHN</name>
<evidence type="ECO:0000256" key="7">
    <source>
        <dbReference type="ARBA" id="ARBA00023136"/>
    </source>
</evidence>
<evidence type="ECO:0000256" key="2">
    <source>
        <dbReference type="ARBA" id="ARBA00022448"/>
    </source>
</evidence>
<sequence length="647" mass="68727">MTKTYLSLIAALAVAAPAAAQEIRDNANAVTTQGSAGDTIVVTANRTATPIGRVGQSITVLDADIIRERQAQSVSDLLRTVPGVTIARNGGVGTSTSVFIRGAESDQTVALIDGVKLNDPSSTGGSYNFGNLLIGNIERIEVLRGPSSVIWGSQAIGGVVNLITTQPTEKLTVNARGEYGYRDTAQGVVNIAGKAGPLSASAGGGYFRTDGISAFNEDRGGTEKDGYRNYGANLNLNLAITDAISVDARGYYSNGRVGIDGFPAPTFAFGDTREYGKTRDLIGYGGLNVALFDGALRNRFGYARTDTRRRNYDPDGTPVETFAGDGDNTRLEYQGVADIMDAVQATFGVEREVSRFTSSSYGGPETVGRARIFSVYGQVSVTPVVGLTLTGGARQDDHNLFGGKTSLAGSGVYSPNGGATTLRASYSEGFKAPTLYQLQSEYGNAALTPERAKGWDAGVTQRALDGAVEASATYFHRNSRDLINFISCPAPLTGICTGRPNGTYDNVARATAEGVEVGITLRPVEPLRFQANYSWIDAENRSAGTANFGRKLVRRPSQSVNASIDYRWPFGLETGATVTSVGSSFDTANNSRKVQGYVLADIRAAVPITQQVQVYGRVENLFDEQSETIFRYGTYGRAAYVGVRLSY</sequence>
<feature type="short sequence motif" description="TonB box" evidence="11">
    <location>
        <begin position="39"/>
        <end position="45"/>
    </location>
</feature>
<evidence type="ECO:0000256" key="4">
    <source>
        <dbReference type="ARBA" id="ARBA00022692"/>
    </source>
</evidence>
<keyword evidence="4 10" id="KW-0812">Transmembrane</keyword>
<reference evidence="16 17" key="1">
    <citation type="submission" date="2020-12" db="EMBL/GenBank/DDBJ databases">
        <title>Sphingomonas sp.</title>
        <authorList>
            <person name="Kim M.K."/>
        </authorList>
    </citation>
    <scope>NUCLEOTIDE SEQUENCE [LARGE SCALE GENOMIC DNA]</scope>
    <source>
        <strain evidence="16 17">BT552</strain>
    </source>
</reference>
<feature type="signal peptide" evidence="13">
    <location>
        <begin position="1"/>
        <end position="20"/>
    </location>
</feature>
<keyword evidence="5 13" id="KW-0732">Signal</keyword>
<dbReference type="PANTHER" id="PTHR30069">
    <property type="entry name" value="TONB-DEPENDENT OUTER MEMBRANE RECEPTOR"/>
    <property type="match status" value="1"/>
</dbReference>
<keyword evidence="7 10" id="KW-0472">Membrane</keyword>
<protein>
    <submittedName>
        <fullName evidence="16">TonB-dependent receptor</fullName>
    </submittedName>
</protein>
<comment type="subcellular location">
    <subcellularLocation>
        <location evidence="1 10">Cell outer membrane</location>
        <topology evidence="1 10">Multi-pass membrane protein</topology>
    </subcellularLocation>
</comment>
<evidence type="ECO:0000313" key="16">
    <source>
        <dbReference type="EMBL" id="MBM6576538.1"/>
    </source>
</evidence>
<feature type="chain" id="PRO_5046424365" evidence="13">
    <location>
        <begin position="21"/>
        <end position="647"/>
    </location>
</feature>
<dbReference type="PROSITE" id="PS00430">
    <property type="entry name" value="TONB_DEPENDENT_REC_1"/>
    <property type="match status" value="1"/>
</dbReference>
<keyword evidence="9 10" id="KW-0998">Cell outer membrane</keyword>
<evidence type="ECO:0000256" key="13">
    <source>
        <dbReference type="SAM" id="SignalP"/>
    </source>
</evidence>
<evidence type="ECO:0000256" key="12">
    <source>
        <dbReference type="RuleBase" id="RU003357"/>
    </source>
</evidence>
<dbReference type="Pfam" id="PF00593">
    <property type="entry name" value="TonB_dep_Rec_b-barrel"/>
    <property type="match status" value="1"/>
</dbReference>
<dbReference type="SUPFAM" id="SSF56935">
    <property type="entry name" value="Porins"/>
    <property type="match status" value="1"/>
</dbReference>
<dbReference type="EMBL" id="JAFEMC010000002">
    <property type="protein sequence ID" value="MBM6576538.1"/>
    <property type="molecule type" value="Genomic_DNA"/>
</dbReference>
<dbReference type="PROSITE" id="PS52016">
    <property type="entry name" value="TONB_DEPENDENT_REC_3"/>
    <property type="match status" value="1"/>
</dbReference>
<dbReference type="InterPro" id="IPR012910">
    <property type="entry name" value="Plug_dom"/>
</dbReference>
<accession>A0ABS2D6L6</accession>
<feature type="domain" description="TonB-dependent receptor plug" evidence="15">
    <location>
        <begin position="54"/>
        <end position="159"/>
    </location>
</feature>
<comment type="similarity">
    <text evidence="10 12">Belongs to the TonB-dependent receptor family.</text>
</comment>
<evidence type="ECO:0000259" key="14">
    <source>
        <dbReference type="Pfam" id="PF00593"/>
    </source>
</evidence>